<dbReference type="EMBL" id="MNQR01000008">
    <property type="protein sequence ID" value="OKZ12372.1"/>
    <property type="molecule type" value="Genomic_DNA"/>
</dbReference>
<gene>
    <name evidence="2" type="ORF">BHV76_02055</name>
</gene>
<dbReference type="Pfam" id="PF14900">
    <property type="entry name" value="DUF4493"/>
    <property type="match status" value="1"/>
</dbReference>
<organism evidence="2 3">
    <name type="scientific">Phocaeicola plebeius</name>
    <dbReference type="NCBI Taxonomy" id="310297"/>
    <lineage>
        <taxon>Bacteria</taxon>
        <taxon>Pseudomonadati</taxon>
        <taxon>Bacteroidota</taxon>
        <taxon>Bacteroidia</taxon>
        <taxon>Bacteroidales</taxon>
        <taxon>Bacteroidaceae</taxon>
        <taxon>Phocaeicola</taxon>
    </lineage>
</organism>
<protein>
    <recommendedName>
        <fullName evidence="4">DUF4493 domain-containing protein</fullName>
    </recommendedName>
</protein>
<feature type="chain" id="PRO_5032291073" description="DUF4493 domain-containing protein" evidence="1">
    <location>
        <begin position="32"/>
        <end position="408"/>
    </location>
</feature>
<dbReference type="Proteomes" id="UP000186685">
    <property type="component" value="Unassembled WGS sequence"/>
</dbReference>
<comment type="caution">
    <text evidence="2">The sequence shown here is derived from an EMBL/GenBank/DDBJ whole genome shotgun (WGS) entry which is preliminary data.</text>
</comment>
<dbReference type="AlphaFoldDB" id="A0A854C4G4"/>
<evidence type="ECO:0000313" key="3">
    <source>
        <dbReference type="Proteomes" id="UP000186685"/>
    </source>
</evidence>
<evidence type="ECO:0008006" key="4">
    <source>
        <dbReference type="Google" id="ProtNLM"/>
    </source>
</evidence>
<evidence type="ECO:0000313" key="2">
    <source>
        <dbReference type="EMBL" id="OKZ12372.1"/>
    </source>
</evidence>
<keyword evidence="1" id="KW-0732">Signal</keyword>
<dbReference type="InterPro" id="IPR027840">
    <property type="entry name" value="DUF4493"/>
</dbReference>
<name>A0A854C4G4_9BACT</name>
<dbReference type="PROSITE" id="PS51257">
    <property type="entry name" value="PROKAR_LIPOPROTEIN"/>
    <property type="match status" value="1"/>
</dbReference>
<proteinExistence type="predicted"/>
<evidence type="ECO:0000256" key="1">
    <source>
        <dbReference type="SAM" id="SignalP"/>
    </source>
</evidence>
<sequence>MNKINLIYMKKQIYFLLSLFAVVLLTTACHSEKVDYEIKQEGQLNLSSLQLTPNTDPLVTESRVAAELNDYIVEVYTEAGGLVSSWKYAEMPEVYTLKTGKYKIVAHAPVTEGAAFDTPYCEGESKVFEITQDNLTDVGEVACTLHNVKVTINYADNLKPLLGDDAKVTVKIDSESLEYGKNETRSGFFHCTETNTVDVIFFGTVDGVAENVTKSYTGVALGTELIVTYNLIDAVFVDPGTGGSASVNGLKLDATCTSVTIEGSVRPEEDEILDFGAPSIVGEGFDLSQPVTDLSQEVVVDLLAPEGAAHVFVEITSDNAEFSGVIAEMFPQNPFDLAEPGEAEENLSNLGLPIKEEVIGQQKVVFDVTQFVGLLDGFPGVHQFKLTVEDVNGEKAEATLTIDSSNAQ</sequence>
<feature type="signal peptide" evidence="1">
    <location>
        <begin position="1"/>
        <end position="31"/>
    </location>
</feature>
<reference evidence="2 3" key="1">
    <citation type="journal article" date="2016" name="Nat. Biotechnol.">
        <title>Measurement of bacterial replication rates in microbial communities.</title>
        <authorList>
            <person name="Brown C.T."/>
            <person name="Olm M.R."/>
            <person name="Thomas B.C."/>
            <person name="Banfield J.F."/>
        </authorList>
    </citation>
    <scope>NUCLEOTIDE SEQUENCE [LARGE SCALE GENOMIC DNA]</scope>
    <source>
        <strain evidence="2">45_130</strain>
    </source>
</reference>
<accession>A0A854C4G4</accession>